<feature type="domain" description="ILEI/PANDER" evidence="8">
    <location>
        <begin position="101"/>
        <end position="188"/>
    </location>
</feature>
<dbReference type="PANTHER" id="PTHR14592">
    <property type="entry name" value="UNCHARACTERIZED FAM3"/>
    <property type="match status" value="1"/>
</dbReference>
<dbReference type="Ensembl" id="ENSTNIT00000005389.1">
    <property type="protein sequence ID" value="ENSTNIP00000005243.1"/>
    <property type="gene ID" value="ENSTNIG00000002688.1"/>
</dbReference>
<keyword evidence="6" id="KW-1015">Disulfide bond</keyword>
<dbReference type="Proteomes" id="UP000007303">
    <property type="component" value="Unassembled WGS sequence"/>
</dbReference>
<comment type="subcellular location">
    <subcellularLocation>
        <location evidence="1">Secreted</location>
    </subcellularLocation>
</comment>
<organism evidence="9 10">
    <name type="scientific">Tetraodon nigroviridis</name>
    <name type="common">Spotted green pufferfish</name>
    <name type="synonym">Chelonodon nigroviridis</name>
    <dbReference type="NCBI Taxonomy" id="99883"/>
    <lineage>
        <taxon>Eukaryota</taxon>
        <taxon>Metazoa</taxon>
        <taxon>Chordata</taxon>
        <taxon>Craniata</taxon>
        <taxon>Vertebrata</taxon>
        <taxon>Euteleostomi</taxon>
        <taxon>Actinopterygii</taxon>
        <taxon>Neopterygii</taxon>
        <taxon>Teleostei</taxon>
        <taxon>Neoteleostei</taxon>
        <taxon>Acanthomorphata</taxon>
        <taxon>Eupercaria</taxon>
        <taxon>Tetraodontiformes</taxon>
        <taxon>Tetradontoidea</taxon>
        <taxon>Tetraodontidae</taxon>
        <taxon>Tetraodon</taxon>
    </lineage>
</organism>
<comment type="similarity">
    <text evidence="2">Belongs to the FAM3 family.</text>
</comment>
<evidence type="ECO:0000256" key="5">
    <source>
        <dbReference type="ARBA" id="ARBA00022734"/>
    </source>
</evidence>
<proteinExistence type="inferred from homology"/>
<name>H3CAH1_TETNG</name>
<dbReference type="CDD" id="cd13940">
    <property type="entry name" value="ILEI_FAM3C"/>
    <property type="match status" value="1"/>
</dbReference>
<keyword evidence="3" id="KW-0964">Secreted</keyword>
<dbReference type="OMA" id="CPAHEIS"/>
<dbReference type="Pfam" id="PF15711">
    <property type="entry name" value="ILEI"/>
    <property type="match status" value="1"/>
</dbReference>
<accession>H3CAH1</accession>
<evidence type="ECO:0000256" key="3">
    <source>
        <dbReference type="ARBA" id="ARBA00022525"/>
    </source>
</evidence>
<protein>
    <recommendedName>
        <fullName evidence="8">ILEI/PANDER domain-containing protein</fullName>
    </recommendedName>
</protein>
<evidence type="ECO:0000256" key="4">
    <source>
        <dbReference type="ARBA" id="ARBA00022729"/>
    </source>
</evidence>
<evidence type="ECO:0000256" key="6">
    <source>
        <dbReference type="ARBA" id="ARBA00023157"/>
    </source>
</evidence>
<reference evidence="10" key="1">
    <citation type="journal article" date="2004" name="Nature">
        <title>Genome duplication in the teleost fish Tetraodon nigroviridis reveals the early vertebrate proto-karyotype.</title>
        <authorList>
            <person name="Jaillon O."/>
            <person name="Aury J.-M."/>
            <person name="Brunet F."/>
            <person name="Petit J.-L."/>
            <person name="Stange-Thomann N."/>
            <person name="Mauceli E."/>
            <person name="Bouneau L."/>
            <person name="Fischer C."/>
            <person name="Ozouf-Costaz C."/>
            <person name="Bernot A."/>
            <person name="Nicaud S."/>
            <person name="Jaffe D."/>
            <person name="Fisher S."/>
            <person name="Lutfalla G."/>
            <person name="Dossat C."/>
            <person name="Segurens B."/>
            <person name="Dasilva C."/>
            <person name="Salanoubat M."/>
            <person name="Levy M."/>
            <person name="Boudet N."/>
            <person name="Castellano S."/>
            <person name="Anthouard V."/>
            <person name="Jubin C."/>
            <person name="Castelli V."/>
            <person name="Katinka M."/>
            <person name="Vacherie B."/>
            <person name="Biemont C."/>
            <person name="Skalli Z."/>
            <person name="Cattolico L."/>
            <person name="Poulain J."/>
            <person name="De Berardinis V."/>
            <person name="Cruaud C."/>
            <person name="Duprat S."/>
            <person name="Brottier P."/>
            <person name="Coutanceau J.-P."/>
            <person name="Gouzy J."/>
            <person name="Parra G."/>
            <person name="Lardier G."/>
            <person name="Chapple C."/>
            <person name="McKernan K.J."/>
            <person name="McEwan P."/>
            <person name="Bosak S."/>
            <person name="Kellis M."/>
            <person name="Volff J.-N."/>
            <person name="Guigo R."/>
            <person name="Zody M.C."/>
            <person name="Mesirov J."/>
            <person name="Lindblad-Toh K."/>
            <person name="Birren B."/>
            <person name="Nusbaum C."/>
            <person name="Kahn D."/>
            <person name="Robinson-Rechavi M."/>
            <person name="Laudet V."/>
            <person name="Schachter V."/>
            <person name="Quetier F."/>
            <person name="Saurin W."/>
            <person name="Scarpelli C."/>
            <person name="Wincker P."/>
            <person name="Lander E.S."/>
            <person name="Weissenbach J."/>
            <person name="Roest Crollius H."/>
        </authorList>
    </citation>
    <scope>NUCLEOTIDE SEQUENCE [LARGE SCALE GENOMIC DNA]</scope>
</reference>
<keyword evidence="4" id="KW-0732">Signal</keyword>
<keyword evidence="5 7" id="KW-0430">Lectin</keyword>
<sequence length="222" mass="24093">MHLAGVLQCMLVLVPLVIFVTLVIQKYNQPFKADWRRALSGQQPSESQAPVKRSGPCITKECPSDQISFYMHSGAANVVPGKICVHNTLVLGSTLNNAGVGINIVVVDGKTGKVTDTNHFDMYSGEVKPLISFLNAIEAGSIVLIASFDEPATKLDNEAKRLITELGSSSIGSLGFRDSWLFVGAKGAAKKSLFEKHTKNDKQKNIYDGWPELIYLTGCIPK</sequence>
<dbReference type="HOGENOM" id="CLU_099478_0_0_1"/>
<dbReference type="GeneTree" id="ENSGT00950000183004"/>
<dbReference type="GO" id="GO:0030246">
    <property type="term" value="F:carbohydrate binding"/>
    <property type="evidence" value="ECO:0007669"/>
    <property type="project" value="UniProtKB-UniRule"/>
</dbReference>
<evidence type="ECO:0000259" key="8">
    <source>
        <dbReference type="Pfam" id="PF15711"/>
    </source>
</evidence>
<dbReference type="PROSITE" id="PS52031">
    <property type="entry name" value="GG_LECTIN"/>
    <property type="match status" value="1"/>
</dbReference>
<evidence type="ECO:0000313" key="10">
    <source>
        <dbReference type="Proteomes" id="UP000007303"/>
    </source>
</evidence>
<keyword evidence="10" id="KW-1185">Reference proteome</keyword>
<reference evidence="9" key="2">
    <citation type="submission" date="2025-08" db="UniProtKB">
        <authorList>
            <consortium name="Ensembl"/>
        </authorList>
    </citation>
    <scope>IDENTIFICATION</scope>
</reference>
<evidence type="ECO:0000256" key="1">
    <source>
        <dbReference type="ARBA" id="ARBA00004613"/>
    </source>
</evidence>
<evidence type="ECO:0000256" key="7">
    <source>
        <dbReference type="PROSITE-ProRule" id="PRU01375"/>
    </source>
</evidence>
<dbReference type="STRING" id="99883.ENSTNIP00000005243"/>
<dbReference type="InterPro" id="IPR039475">
    <property type="entry name" value="ILEI_FAM3C"/>
</dbReference>
<evidence type="ECO:0000313" key="9">
    <source>
        <dbReference type="Ensembl" id="ENSTNIP00000005243.1"/>
    </source>
</evidence>
<reference evidence="9" key="3">
    <citation type="submission" date="2025-09" db="UniProtKB">
        <authorList>
            <consortium name="Ensembl"/>
        </authorList>
    </citation>
    <scope>IDENTIFICATION</scope>
</reference>
<dbReference type="AlphaFoldDB" id="H3CAH1"/>
<dbReference type="InParanoid" id="H3CAH1"/>
<dbReference type="InterPro" id="IPR039477">
    <property type="entry name" value="ILEI/PANDER_dom"/>
</dbReference>
<evidence type="ECO:0000256" key="2">
    <source>
        <dbReference type="ARBA" id="ARBA00010905"/>
    </source>
</evidence>
<dbReference type="InterPro" id="IPR039220">
    <property type="entry name" value="FAM3"/>
</dbReference>
<dbReference type="GO" id="GO:0005576">
    <property type="term" value="C:extracellular region"/>
    <property type="evidence" value="ECO:0007669"/>
    <property type="project" value="UniProtKB-SubCell"/>
</dbReference>